<gene>
    <name evidence="2" type="ORF">HNQ71_004026</name>
</gene>
<feature type="transmembrane region" description="Helical" evidence="1">
    <location>
        <begin position="72"/>
        <end position="90"/>
    </location>
</feature>
<feature type="transmembrane region" description="Helical" evidence="1">
    <location>
        <begin position="102"/>
        <end position="123"/>
    </location>
</feature>
<proteinExistence type="predicted"/>
<keyword evidence="1" id="KW-0812">Transmembrane</keyword>
<keyword evidence="2" id="KW-0808">Transferase</keyword>
<reference evidence="2 3" key="1">
    <citation type="submission" date="2020-08" db="EMBL/GenBank/DDBJ databases">
        <title>Genomic Encyclopedia of Type Strains, Phase IV (KMG-IV): sequencing the most valuable type-strain genomes for metagenomic binning, comparative biology and taxonomic classification.</title>
        <authorList>
            <person name="Goeker M."/>
        </authorList>
    </citation>
    <scope>NUCLEOTIDE SEQUENCE [LARGE SCALE GENOMIC DNA]</scope>
    <source>
        <strain evidence="2 3">DSM 100039</strain>
    </source>
</reference>
<evidence type="ECO:0000313" key="2">
    <source>
        <dbReference type="EMBL" id="MBB6411352.1"/>
    </source>
</evidence>
<keyword evidence="1" id="KW-1133">Transmembrane helix</keyword>
<keyword evidence="3" id="KW-1185">Reference proteome</keyword>
<evidence type="ECO:0000256" key="1">
    <source>
        <dbReference type="SAM" id="Phobius"/>
    </source>
</evidence>
<dbReference type="GO" id="GO:0016740">
    <property type="term" value="F:transferase activity"/>
    <property type="evidence" value="ECO:0007669"/>
    <property type="project" value="UniProtKB-KW"/>
</dbReference>
<sequence>MRTFFTSLFAFILSGLAGGLVAQWLAIATGAEEEYILVFMFSVLVTFMGTFVFFVAQFMTDPVAAVARTGKWLLIVFAVLLALLVALILYADSGAAVVRKDIPMVVGFGLPGLVTVVVQWMFVRWRVRRGLTKAQVGVGA</sequence>
<evidence type="ECO:0000313" key="3">
    <source>
        <dbReference type="Proteomes" id="UP000556329"/>
    </source>
</evidence>
<organism evidence="2 3">
    <name type="scientific">Mesorhizobium sangaii</name>
    <dbReference type="NCBI Taxonomy" id="505389"/>
    <lineage>
        <taxon>Bacteria</taxon>
        <taxon>Pseudomonadati</taxon>
        <taxon>Pseudomonadota</taxon>
        <taxon>Alphaproteobacteria</taxon>
        <taxon>Hyphomicrobiales</taxon>
        <taxon>Phyllobacteriaceae</taxon>
        <taxon>Mesorhizobium</taxon>
    </lineage>
</organism>
<accession>A0A841PMG3</accession>
<feature type="transmembrane region" description="Helical" evidence="1">
    <location>
        <begin position="35"/>
        <end position="60"/>
    </location>
</feature>
<dbReference type="Proteomes" id="UP000556329">
    <property type="component" value="Unassembled WGS sequence"/>
</dbReference>
<dbReference type="RefSeq" id="WP_184874319.1">
    <property type="nucleotide sequence ID" value="NZ_JACHEF010000003.1"/>
</dbReference>
<protein>
    <submittedName>
        <fullName evidence="2">Glucan phosphoethanolaminetransferase (Alkaline phosphatase superfamily)</fullName>
    </submittedName>
</protein>
<name>A0A841PMG3_9HYPH</name>
<keyword evidence="1" id="KW-0472">Membrane</keyword>
<dbReference type="EMBL" id="JACHEF010000003">
    <property type="protein sequence ID" value="MBB6411352.1"/>
    <property type="molecule type" value="Genomic_DNA"/>
</dbReference>
<comment type="caution">
    <text evidence="2">The sequence shown here is derived from an EMBL/GenBank/DDBJ whole genome shotgun (WGS) entry which is preliminary data.</text>
</comment>
<dbReference type="AlphaFoldDB" id="A0A841PMG3"/>